<feature type="transmembrane region" description="Helical" evidence="3">
    <location>
        <begin position="217"/>
        <end position="242"/>
    </location>
</feature>
<feature type="transmembrane region" description="Helical" evidence="3">
    <location>
        <begin position="165"/>
        <end position="186"/>
    </location>
</feature>
<keyword evidence="3" id="KW-0472">Membrane</keyword>
<evidence type="ECO:0000256" key="3">
    <source>
        <dbReference type="SAM" id="Phobius"/>
    </source>
</evidence>
<keyword evidence="2 4" id="KW-0808">Transferase</keyword>
<feature type="transmembrane region" description="Helical" evidence="3">
    <location>
        <begin position="67"/>
        <end position="85"/>
    </location>
</feature>
<sequence length="602" mass="64265">MLDIWVIGSVIALSTLGTIIGLLAPRALGLATPPEYGKGRYVGGLPVVLATLCPLLHPGVPLTTADLAIPVGVCLAAGLGLARDLRRLRRTTGLIILTLCSLGWATWNHGFATSWMWFIEGFWPPVVVLSLLAASLVYEMPLLLTAVSGLTFLLFFPTQMATPPWAVLFTLPLLLVPSAMLVMWFGFGRMRQLGHSGLFALSALLAGVSLLGRSKTLLLFGLLVPAMATLFPVAAVCALIIASFLGNELYQEGAAGGGSRAAGSRTRVWTLQRESVVLYTTLVFLAGNFVVLLGVVDAPWWAWLFLAVLLAGTVAGFWRTFARRAPRSANGAVGGRVRILGVAIDPVTPDEVLDRLAGWLAGPPGFYHLVTADSLAVRRAREDPAFARLLEQAALTVPDGAGLVWAADFLGTPVPGRVPGVAMVQEICQRAARQGWPVYFLGARPGVAQAAAAALAARFPGLTVAGVQHGFFPAGGPEEEAVLAAVRAARPAIVFVAMGVPRQEEFIDRLRARPGLDHPLVAIGVGGSFDVLSGQIPRAPVLMQRFALEWLFRLWQEPARLDRIARIPGFVVQVLRAKWRSDQRLPSSRRAAAARSADSRPA</sequence>
<dbReference type="EMBL" id="QOQW01000014">
    <property type="protein sequence ID" value="RCK79295.1"/>
    <property type="molecule type" value="Genomic_DNA"/>
</dbReference>
<name>A0A367ZMD9_9BACT</name>
<comment type="caution">
    <text evidence="4">The sequence shown here is derived from an EMBL/GenBank/DDBJ whole genome shotgun (WGS) entry which is preliminary data.</text>
</comment>
<evidence type="ECO:0000256" key="1">
    <source>
        <dbReference type="ARBA" id="ARBA00022676"/>
    </source>
</evidence>
<dbReference type="PANTHER" id="PTHR34136:SF1">
    <property type="entry name" value="UDP-N-ACETYL-D-MANNOSAMINURONIC ACID TRANSFERASE"/>
    <property type="match status" value="1"/>
</dbReference>
<protein>
    <submittedName>
        <fullName evidence="4">N-acetylmannosaminyltransferase</fullName>
    </submittedName>
</protein>
<evidence type="ECO:0000313" key="5">
    <source>
        <dbReference type="Proteomes" id="UP000252355"/>
    </source>
</evidence>
<dbReference type="Pfam" id="PF03808">
    <property type="entry name" value="Glyco_tran_WecG"/>
    <property type="match status" value="1"/>
</dbReference>
<proteinExistence type="predicted"/>
<feature type="transmembrane region" description="Helical" evidence="3">
    <location>
        <begin position="6"/>
        <end position="29"/>
    </location>
</feature>
<dbReference type="AlphaFoldDB" id="A0A367ZMD9"/>
<dbReference type="CDD" id="cd06533">
    <property type="entry name" value="Glyco_transf_WecG_TagA"/>
    <property type="match status" value="1"/>
</dbReference>
<keyword evidence="1" id="KW-0328">Glycosyltransferase</keyword>
<dbReference type="GO" id="GO:0016758">
    <property type="term" value="F:hexosyltransferase activity"/>
    <property type="evidence" value="ECO:0007669"/>
    <property type="project" value="TreeGrafter"/>
</dbReference>
<evidence type="ECO:0000256" key="2">
    <source>
        <dbReference type="ARBA" id="ARBA00022679"/>
    </source>
</evidence>
<feature type="transmembrane region" description="Helical" evidence="3">
    <location>
        <begin position="141"/>
        <end position="159"/>
    </location>
</feature>
<feature type="transmembrane region" description="Helical" evidence="3">
    <location>
        <begin position="276"/>
        <end position="294"/>
    </location>
</feature>
<feature type="transmembrane region" description="Helical" evidence="3">
    <location>
        <begin position="115"/>
        <end position="134"/>
    </location>
</feature>
<organism evidence="4 5">
    <name type="scientific">Candidatus Ozemobacter sibiricus</name>
    <dbReference type="NCBI Taxonomy" id="2268124"/>
    <lineage>
        <taxon>Bacteria</taxon>
        <taxon>Candidatus Ozemobacteria</taxon>
        <taxon>Candidatus Ozemobacterales</taxon>
        <taxon>Candidatus Ozemobacteraceae</taxon>
        <taxon>Candidatus Ozemobacter</taxon>
    </lineage>
</organism>
<feature type="transmembrane region" description="Helical" evidence="3">
    <location>
        <begin position="300"/>
        <end position="318"/>
    </location>
</feature>
<feature type="transmembrane region" description="Helical" evidence="3">
    <location>
        <begin position="193"/>
        <end position="211"/>
    </location>
</feature>
<dbReference type="Proteomes" id="UP000252355">
    <property type="component" value="Unassembled WGS sequence"/>
</dbReference>
<evidence type="ECO:0000313" key="4">
    <source>
        <dbReference type="EMBL" id="RCK79295.1"/>
    </source>
</evidence>
<reference evidence="4 5" key="1">
    <citation type="submission" date="2018-05" db="EMBL/GenBank/DDBJ databases">
        <title>A metagenomic window into the 2 km-deep terrestrial subsurface aquifer revealed taxonomically and functionally diverse microbial community comprising novel uncultured bacterial lineages.</title>
        <authorList>
            <person name="Kadnikov V.V."/>
            <person name="Mardanov A.V."/>
            <person name="Beletsky A.V."/>
            <person name="Banks D."/>
            <person name="Pimenov N.V."/>
            <person name="Frank Y.A."/>
            <person name="Karnachuk O.V."/>
            <person name="Ravin N.V."/>
        </authorList>
    </citation>
    <scope>NUCLEOTIDE SEQUENCE [LARGE SCALE GENOMIC DNA]</scope>
    <source>
        <strain evidence="4">BY5</strain>
    </source>
</reference>
<keyword evidence="3" id="KW-1133">Transmembrane helix</keyword>
<dbReference type="NCBIfam" id="TIGR00696">
    <property type="entry name" value="wecG_tagA_cpsF"/>
    <property type="match status" value="1"/>
</dbReference>
<feature type="transmembrane region" description="Helical" evidence="3">
    <location>
        <begin position="92"/>
        <end position="109"/>
    </location>
</feature>
<dbReference type="InterPro" id="IPR004629">
    <property type="entry name" value="WecG_TagA_CpsF"/>
</dbReference>
<dbReference type="PANTHER" id="PTHR34136">
    <property type="match status" value="1"/>
</dbReference>
<keyword evidence="3" id="KW-0812">Transmembrane</keyword>
<accession>A0A367ZMD9</accession>
<gene>
    <name evidence="4" type="ORF">OZSIB_0166</name>
</gene>